<proteinExistence type="predicted"/>
<accession>A0A1B1CMR9</accession>
<keyword evidence="2" id="KW-0614">Plasmid</keyword>
<evidence type="ECO:0000256" key="1">
    <source>
        <dbReference type="SAM" id="MobiDB-lite"/>
    </source>
</evidence>
<gene>
    <name evidence="2" type="ORF">BA011_34300</name>
</gene>
<protein>
    <submittedName>
        <fullName evidence="2">Uncharacterized protein</fullName>
    </submittedName>
</protein>
<geneLocation type="plasmid" evidence="2 3">
    <name>unnamed3</name>
</geneLocation>
<feature type="region of interest" description="Disordered" evidence="1">
    <location>
        <begin position="53"/>
        <end position="81"/>
    </location>
</feature>
<organism evidence="2 3">
    <name type="scientific">Rhizobium leguminosarum</name>
    <dbReference type="NCBI Taxonomy" id="384"/>
    <lineage>
        <taxon>Bacteria</taxon>
        <taxon>Pseudomonadati</taxon>
        <taxon>Pseudomonadota</taxon>
        <taxon>Alphaproteobacteria</taxon>
        <taxon>Hyphomicrobiales</taxon>
        <taxon>Rhizobiaceae</taxon>
        <taxon>Rhizobium/Agrobacterium group</taxon>
        <taxon>Rhizobium</taxon>
    </lineage>
</organism>
<sequence>MLPLPIKFGGNEPLWTVPALDRFQAFEMNDAFKRCSVVRKFFKPAGVIICGRQRARGPGSDRRGPSARKHKASSSPPESVTGISCAVNMLSENRIS</sequence>
<name>A0A1B1CMR9_RHILE</name>
<dbReference type="AlphaFoldDB" id="A0A1B1CMR9"/>
<dbReference type="EMBL" id="CP016290">
    <property type="protein sequence ID" value="ANP90969.1"/>
    <property type="molecule type" value="Genomic_DNA"/>
</dbReference>
<reference evidence="2 3" key="1">
    <citation type="submission" date="2016-06" db="EMBL/GenBank/DDBJ databases">
        <title>Microsymbionts genomes from the relict species Vavilovia formosa.</title>
        <authorList>
            <person name="Chirak E."/>
            <person name="Kimeklis A."/>
            <person name="Andronov E."/>
        </authorList>
    </citation>
    <scope>NUCLEOTIDE SEQUENCE [LARGE SCALE GENOMIC DNA]</scope>
    <source>
        <strain evidence="2 3">Vaf10</strain>
        <plasmid evidence="3">Plasmid unnamed3</plasmid>
    </source>
</reference>
<evidence type="ECO:0000313" key="3">
    <source>
        <dbReference type="Proteomes" id="UP000092691"/>
    </source>
</evidence>
<dbReference type="Proteomes" id="UP000092691">
    <property type="component" value="Plasmid unnamed3"/>
</dbReference>
<evidence type="ECO:0000313" key="2">
    <source>
        <dbReference type="EMBL" id="ANP90969.1"/>
    </source>
</evidence>